<dbReference type="SMART" id="SM00487">
    <property type="entry name" value="DEXDc"/>
    <property type="match status" value="1"/>
</dbReference>
<dbReference type="PANTHER" id="PTHR47958">
    <property type="entry name" value="ATP-DEPENDENT RNA HELICASE DBP3"/>
    <property type="match status" value="1"/>
</dbReference>
<dbReference type="PROSITE" id="PS51195">
    <property type="entry name" value="Q_MOTIF"/>
    <property type="match status" value="1"/>
</dbReference>
<gene>
    <name evidence="12" type="ORF">K7432_000752</name>
</gene>
<keyword evidence="3 7" id="KW-0378">Hydrolase</keyword>
<evidence type="ECO:0000256" key="8">
    <source>
        <dbReference type="SAM" id="MobiDB-lite"/>
    </source>
</evidence>
<dbReference type="InterPro" id="IPR011545">
    <property type="entry name" value="DEAD/DEAH_box_helicase_dom"/>
</dbReference>
<evidence type="ECO:0000313" key="12">
    <source>
        <dbReference type="EMBL" id="KAK9768541.1"/>
    </source>
</evidence>
<keyword evidence="5 7" id="KW-0067">ATP-binding</keyword>
<dbReference type="InterPro" id="IPR014001">
    <property type="entry name" value="Helicase_ATP-bd"/>
</dbReference>
<dbReference type="InterPro" id="IPR014014">
    <property type="entry name" value="RNA_helicase_DEAD_Q_motif"/>
</dbReference>
<sequence>MESVFTHRTSDVQIDENVTFDTLISNPLLLKGLNQSGYRKPSPIQLKALPLGRLGLDIVAQAKSGTGKTIVFSAISLEAVNLLVNYPQVLILAPTREIAVQIKEVVAAVGAFIEGLHVHVFIGGMPISEDLMRLKSCHIAVGTPGRVQALIQTGAFPAHAIKLFVLDEADKLMEDTFFIQIEAIYKSLPPKKQSMAFSATYDNELLEKINRFVNMPQYIMLCSDTPSLEGVRQFYEIVPSEGNSTVRKFVAYNNKFKRLEELLSKVPFYQCIIFLNHRGRAVELSENLTRKGWPALYTSGGLNQRERLTTLAKARNFQLRVLVCSDLIARGIDIERVDLVVNLDMPRDPETYFHRVGRTGRFGTQGIAVSFIDEDEVPAIQQLQQAYDVKLELLPDQLTEDLADKKSLSKADLKALEKLESVRTSAQLNPITIPDKVDIATVKPSRAKRSEPLPNSRGAHSKVINDSELNELHGVDTSDLAASPMYNQYYEVSAEYNGQFYYQPQHYYPYQSHSQQTSEHYSYPYSHTPYYPNQTHYPYYQYQNTQTNEPSRPPYVPTKPFFPPDLTF</sequence>
<evidence type="ECO:0000313" key="13">
    <source>
        <dbReference type="Proteomes" id="UP001479436"/>
    </source>
</evidence>
<feature type="domain" description="Helicase C-terminal" evidence="10">
    <location>
        <begin position="258"/>
        <end position="402"/>
    </location>
</feature>
<accession>A0ABR2X438</accession>
<keyword evidence="2 7" id="KW-0547">Nucleotide-binding</keyword>
<dbReference type="EC" id="3.6.4.13" evidence="1"/>
<evidence type="ECO:0000256" key="3">
    <source>
        <dbReference type="ARBA" id="ARBA00022801"/>
    </source>
</evidence>
<evidence type="ECO:0000256" key="1">
    <source>
        <dbReference type="ARBA" id="ARBA00012552"/>
    </source>
</evidence>
<proteinExistence type="inferred from homology"/>
<feature type="short sequence motif" description="Q motif" evidence="6">
    <location>
        <begin position="18"/>
        <end position="46"/>
    </location>
</feature>
<dbReference type="PROSITE" id="PS00039">
    <property type="entry name" value="DEAD_ATP_HELICASE"/>
    <property type="match status" value="1"/>
</dbReference>
<dbReference type="CDD" id="cd18787">
    <property type="entry name" value="SF2_C_DEAD"/>
    <property type="match status" value="1"/>
</dbReference>
<dbReference type="InterPro" id="IPR000629">
    <property type="entry name" value="RNA-helicase_DEAD-box_CS"/>
</dbReference>
<organism evidence="12 13">
    <name type="scientific">Basidiobolus ranarum</name>
    <dbReference type="NCBI Taxonomy" id="34480"/>
    <lineage>
        <taxon>Eukaryota</taxon>
        <taxon>Fungi</taxon>
        <taxon>Fungi incertae sedis</taxon>
        <taxon>Zoopagomycota</taxon>
        <taxon>Entomophthoromycotina</taxon>
        <taxon>Basidiobolomycetes</taxon>
        <taxon>Basidiobolales</taxon>
        <taxon>Basidiobolaceae</taxon>
        <taxon>Basidiobolus</taxon>
    </lineage>
</organism>
<dbReference type="SUPFAM" id="SSF52540">
    <property type="entry name" value="P-loop containing nucleoside triphosphate hydrolases"/>
    <property type="match status" value="1"/>
</dbReference>
<dbReference type="InterPro" id="IPR027417">
    <property type="entry name" value="P-loop_NTPase"/>
</dbReference>
<name>A0ABR2X438_9FUNG</name>
<feature type="domain" description="Helicase ATP-binding" evidence="9">
    <location>
        <begin position="49"/>
        <end position="219"/>
    </location>
</feature>
<comment type="caution">
    <text evidence="12">The sequence shown here is derived from an EMBL/GenBank/DDBJ whole genome shotgun (WGS) entry which is preliminary data.</text>
</comment>
<evidence type="ECO:0000259" key="10">
    <source>
        <dbReference type="PROSITE" id="PS51194"/>
    </source>
</evidence>
<dbReference type="PROSITE" id="PS51192">
    <property type="entry name" value="HELICASE_ATP_BIND_1"/>
    <property type="match status" value="1"/>
</dbReference>
<dbReference type="InterPro" id="IPR001650">
    <property type="entry name" value="Helicase_C-like"/>
</dbReference>
<dbReference type="SMART" id="SM00490">
    <property type="entry name" value="HELICc"/>
    <property type="match status" value="1"/>
</dbReference>
<evidence type="ECO:0000256" key="7">
    <source>
        <dbReference type="RuleBase" id="RU000492"/>
    </source>
</evidence>
<dbReference type="PROSITE" id="PS51194">
    <property type="entry name" value="HELICASE_CTER"/>
    <property type="match status" value="1"/>
</dbReference>
<protein>
    <recommendedName>
        <fullName evidence="1">RNA helicase</fullName>
        <ecNumber evidence="1">3.6.4.13</ecNumber>
    </recommendedName>
</protein>
<comment type="similarity">
    <text evidence="7">Belongs to the DEAD box helicase family.</text>
</comment>
<keyword evidence="13" id="KW-1185">Reference proteome</keyword>
<reference evidence="12 13" key="1">
    <citation type="submission" date="2023-04" db="EMBL/GenBank/DDBJ databases">
        <title>Genome of Basidiobolus ranarum AG-B5.</title>
        <authorList>
            <person name="Stajich J.E."/>
            <person name="Carter-House D."/>
            <person name="Gryganskyi A."/>
        </authorList>
    </citation>
    <scope>NUCLEOTIDE SEQUENCE [LARGE SCALE GENOMIC DNA]</scope>
    <source>
        <strain evidence="12 13">AG-B5</strain>
    </source>
</reference>
<evidence type="ECO:0000256" key="6">
    <source>
        <dbReference type="PROSITE-ProRule" id="PRU00552"/>
    </source>
</evidence>
<dbReference type="EMBL" id="JASJQH010000014">
    <property type="protein sequence ID" value="KAK9768541.1"/>
    <property type="molecule type" value="Genomic_DNA"/>
</dbReference>
<evidence type="ECO:0000259" key="11">
    <source>
        <dbReference type="PROSITE" id="PS51195"/>
    </source>
</evidence>
<dbReference type="Pfam" id="PF00271">
    <property type="entry name" value="Helicase_C"/>
    <property type="match status" value="1"/>
</dbReference>
<dbReference type="Proteomes" id="UP001479436">
    <property type="component" value="Unassembled WGS sequence"/>
</dbReference>
<evidence type="ECO:0000256" key="4">
    <source>
        <dbReference type="ARBA" id="ARBA00022806"/>
    </source>
</evidence>
<dbReference type="Gene3D" id="3.40.50.300">
    <property type="entry name" value="P-loop containing nucleotide triphosphate hydrolases"/>
    <property type="match status" value="2"/>
</dbReference>
<evidence type="ECO:0000256" key="2">
    <source>
        <dbReference type="ARBA" id="ARBA00022741"/>
    </source>
</evidence>
<feature type="region of interest" description="Disordered" evidence="8">
    <location>
        <begin position="442"/>
        <end position="467"/>
    </location>
</feature>
<feature type="domain" description="DEAD-box RNA helicase Q" evidence="11">
    <location>
        <begin position="18"/>
        <end position="46"/>
    </location>
</feature>
<evidence type="ECO:0000259" key="9">
    <source>
        <dbReference type="PROSITE" id="PS51192"/>
    </source>
</evidence>
<keyword evidence="4 7" id="KW-0347">Helicase</keyword>
<dbReference type="Pfam" id="PF00270">
    <property type="entry name" value="DEAD"/>
    <property type="match status" value="1"/>
</dbReference>
<evidence type="ECO:0000256" key="5">
    <source>
        <dbReference type="ARBA" id="ARBA00022840"/>
    </source>
</evidence>